<dbReference type="FunFam" id="1.10.238.10:FF:000003">
    <property type="entry name" value="Calmodulin A"/>
    <property type="match status" value="1"/>
</dbReference>
<dbReference type="InterPro" id="IPR011992">
    <property type="entry name" value="EF-hand-dom_pair"/>
</dbReference>
<feature type="region of interest" description="Disordered" evidence="3">
    <location>
        <begin position="16"/>
        <end position="36"/>
    </location>
</feature>
<dbReference type="CDD" id="cd00051">
    <property type="entry name" value="EFh"/>
    <property type="match status" value="1"/>
</dbReference>
<dbReference type="InterPro" id="IPR002048">
    <property type="entry name" value="EF_hand_dom"/>
</dbReference>
<dbReference type="InterPro" id="IPR018247">
    <property type="entry name" value="EF_Hand_1_Ca_BS"/>
</dbReference>
<dbReference type="GO" id="GO:0005509">
    <property type="term" value="F:calcium ion binding"/>
    <property type="evidence" value="ECO:0007669"/>
    <property type="project" value="InterPro"/>
</dbReference>
<feature type="compositionally biased region" description="Acidic residues" evidence="3">
    <location>
        <begin position="19"/>
        <end position="32"/>
    </location>
</feature>
<organism evidence="5">
    <name type="scientific">Timspurckia oligopyrenoides</name>
    <dbReference type="NCBI Taxonomy" id="708627"/>
    <lineage>
        <taxon>Eukaryota</taxon>
        <taxon>Rhodophyta</taxon>
        <taxon>Bangiophyceae</taxon>
        <taxon>Porphyridiales</taxon>
        <taxon>Porphyridiaceae</taxon>
        <taxon>Timspurckia</taxon>
    </lineage>
</organism>
<dbReference type="Pfam" id="PF13499">
    <property type="entry name" value="EF-hand_7"/>
    <property type="match status" value="1"/>
</dbReference>
<evidence type="ECO:0000259" key="4">
    <source>
        <dbReference type="PROSITE" id="PS50222"/>
    </source>
</evidence>
<dbReference type="PROSITE" id="PS50222">
    <property type="entry name" value="EF_HAND_2"/>
    <property type="match status" value="3"/>
</dbReference>
<name>A0A7S0ZCC5_9RHOD</name>
<dbReference type="Gene3D" id="1.10.238.10">
    <property type="entry name" value="EF-hand"/>
    <property type="match status" value="1"/>
</dbReference>
<dbReference type="PROSITE" id="PS00018">
    <property type="entry name" value="EF_HAND_1"/>
    <property type="match status" value="2"/>
</dbReference>
<protein>
    <recommendedName>
        <fullName evidence="4">EF-hand domain-containing protein</fullName>
    </recommendedName>
</protein>
<evidence type="ECO:0000256" key="1">
    <source>
        <dbReference type="ARBA" id="ARBA00022737"/>
    </source>
</evidence>
<dbReference type="InterPro" id="IPR050145">
    <property type="entry name" value="Centrin_CML-like"/>
</dbReference>
<keyword evidence="2" id="KW-0106">Calcium</keyword>
<feature type="domain" description="EF-hand" evidence="4">
    <location>
        <begin position="131"/>
        <end position="166"/>
    </location>
</feature>
<dbReference type="EMBL" id="HBFP01002592">
    <property type="protein sequence ID" value="CAD8817472.1"/>
    <property type="molecule type" value="Transcribed_RNA"/>
</dbReference>
<dbReference type="SUPFAM" id="SSF47473">
    <property type="entry name" value="EF-hand"/>
    <property type="match status" value="1"/>
</dbReference>
<feature type="domain" description="EF-hand" evidence="4">
    <location>
        <begin position="167"/>
        <end position="197"/>
    </location>
</feature>
<sequence length="197" mass="21707">MVDIGGLILEELNVRDRTEDDEDEYSDEDSESGLDSGVIGVGSGRMGWLSVDDLTLLSPSAERDALNAFQLNDTDNDGLISAAECIQTLNQLGFESGDIIEGLRHQGAAKIDMDDFVCVLRALIRASDPSDDETRIRNAFKHVDADGNGVLDVDEFLLLLKMLGKKMSKEDAEELFRKIDKDHSGTIDFDEFVDSVF</sequence>
<reference evidence="5" key="1">
    <citation type="submission" date="2021-01" db="EMBL/GenBank/DDBJ databases">
        <authorList>
            <person name="Corre E."/>
            <person name="Pelletier E."/>
            <person name="Niang G."/>
            <person name="Scheremetjew M."/>
            <person name="Finn R."/>
            <person name="Kale V."/>
            <person name="Holt S."/>
            <person name="Cochrane G."/>
            <person name="Meng A."/>
            <person name="Brown T."/>
            <person name="Cohen L."/>
        </authorList>
    </citation>
    <scope>NUCLEOTIDE SEQUENCE</scope>
    <source>
        <strain evidence="5">CCMP3278</strain>
    </source>
</reference>
<gene>
    <name evidence="5" type="ORF">TOLI1172_LOCUS1861</name>
</gene>
<dbReference type="PANTHER" id="PTHR23050">
    <property type="entry name" value="CALCIUM BINDING PROTEIN"/>
    <property type="match status" value="1"/>
</dbReference>
<keyword evidence="1" id="KW-0677">Repeat</keyword>
<accession>A0A7S0ZCC5</accession>
<proteinExistence type="predicted"/>
<evidence type="ECO:0000256" key="3">
    <source>
        <dbReference type="SAM" id="MobiDB-lite"/>
    </source>
</evidence>
<dbReference type="Pfam" id="PF13202">
    <property type="entry name" value="EF-hand_5"/>
    <property type="match status" value="1"/>
</dbReference>
<dbReference type="SMART" id="SM00054">
    <property type="entry name" value="EFh"/>
    <property type="match status" value="3"/>
</dbReference>
<evidence type="ECO:0000313" key="5">
    <source>
        <dbReference type="EMBL" id="CAD8817472.1"/>
    </source>
</evidence>
<dbReference type="AlphaFoldDB" id="A0A7S0ZCC5"/>
<feature type="domain" description="EF-hand" evidence="4">
    <location>
        <begin position="60"/>
        <end position="95"/>
    </location>
</feature>
<evidence type="ECO:0000256" key="2">
    <source>
        <dbReference type="ARBA" id="ARBA00022837"/>
    </source>
</evidence>